<dbReference type="Gene3D" id="1.10.3720.10">
    <property type="entry name" value="MetI-like"/>
    <property type="match status" value="2"/>
</dbReference>
<keyword evidence="7 8" id="KW-0472">Membrane</keyword>
<evidence type="ECO:0000256" key="7">
    <source>
        <dbReference type="ARBA" id="ARBA00023136"/>
    </source>
</evidence>
<dbReference type="PANTHER" id="PTHR43357">
    <property type="entry name" value="INNER MEMBRANE ABC TRANSPORTER PERMEASE PROTEIN YDCV"/>
    <property type="match status" value="1"/>
</dbReference>
<feature type="transmembrane region" description="Helical" evidence="8">
    <location>
        <begin position="336"/>
        <end position="358"/>
    </location>
</feature>
<dbReference type="AlphaFoldDB" id="A0A2U9PTM6"/>
<evidence type="ECO:0000256" key="5">
    <source>
        <dbReference type="ARBA" id="ARBA00022692"/>
    </source>
</evidence>
<evidence type="ECO:0000256" key="1">
    <source>
        <dbReference type="ARBA" id="ARBA00004429"/>
    </source>
</evidence>
<dbReference type="GO" id="GO:0005886">
    <property type="term" value="C:plasma membrane"/>
    <property type="evidence" value="ECO:0007669"/>
    <property type="project" value="UniProtKB-SubCell"/>
</dbReference>
<comment type="similarity">
    <text evidence="8">Belongs to the binding-protein-dependent transport system permease family.</text>
</comment>
<name>A0A2U9PTM6_MYCSE</name>
<keyword evidence="3" id="KW-1003">Cell membrane</keyword>
<keyword evidence="2 8" id="KW-0813">Transport</keyword>
<dbReference type="SUPFAM" id="SSF161098">
    <property type="entry name" value="MetI-like"/>
    <property type="match status" value="2"/>
</dbReference>
<organism evidence="10 11">
    <name type="scientific">Mycolicibacterium smegmatis (strain MKD8)</name>
    <name type="common">Mycobacterium smegmatis</name>
    <dbReference type="NCBI Taxonomy" id="1214915"/>
    <lineage>
        <taxon>Bacteria</taxon>
        <taxon>Bacillati</taxon>
        <taxon>Actinomycetota</taxon>
        <taxon>Actinomycetes</taxon>
        <taxon>Mycobacteriales</taxon>
        <taxon>Mycobacteriaceae</taxon>
        <taxon>Mycolicibacterium</taxon>
    </lineage>
</organism>
<keyword evidence="4" id="KW-0997">Cell inner membrane</keyword>
<keyword evidence="6 8" id="KW-1133">Transmembrane helix</keyword>
<comment type="subcellular location">
    <subcellularLocation>
        <location evidence="1">Cell inner membrane</location>
        <topology evidence="1">Multi-pass membrane protein</topology>
    </subcellularLocation>
    <subcellularLocation>
        <location evidence="8">Cell membrane</location>
        <topology evidence="8">Multi-pass membrane protein</topology>
    </subcellularLocation>
</comment>
<dbReference type="Proteomes" id="UP000011200">
    <property type="component" value="Chromosome"/>
</dbReference>
<evidence type="ECO:0000256" key="2">
    <source>
        <dbReference type="ARBA" id="ARBA00022448"/>
    </source>
</evidence>
<evidence type="ECO:0000259" key="9">
    <source>
        <dbReference type="PROSITE" id="PS50928"/>
    </source>
</evidence>
<feature type="transmembrane region" description="Helical" evidence="8">
    <location>
        <begin position="465"/>
        <end position="481"/>
    </location>
</feature>
<reference evidence="11" key="2">
    <citation type="submission" date="2018-03" db="EMBL/GenBank/DDBJ databases">
        <authorList>
            <person name="Derbyshire K."/>
            <person name="Gray T.A."/>
            <person name="Champion M."/>
        </authorList>
    </citation>
    <scope>NUCLEOTIDE SEQUENCE [LARGE SCALE GENOMIC DNA]</scope>
    <source>
        <strain evidence="11">MKD8</strain>
    </source>
</reference>
<feature type="domain" description="ABC transmembrane type-1" evidence="9">
    <location>
        <begin position="94"/>
        <end position="304"/>
    </location>
</feature>
<dbReference type="PROSITE" id="PS50928">
    <property type="entry name" value="ABC_TM1"/>
    <property type="match status" value="2"/>
</dbReference>
<keyword evidence="5 8" id="KW-0812">Transmembrane</keyword>
<feature type="transmembrane region" description="Helical" evidence="8">
    <location>
        <begin position="129"/>
        <end position="149"/>
    </location>
</feature>
<dbReference type="InterPro" id="IPR035906">
    <property type="entry name" value="MetI-like_sf"/>
</dbReference>
<dbReference type="CDD" id="cd06261">
    <property type="entry name" value="TM_PBP2"/>
    <property type="match status" value="2"/>
</dbReference>
<evidence type="ECO:0000313" key="11">
    <source>
        <dbReference type="Proteomes" id="UP000011200"/>
    </source>
</evidence>
<dbReference type="RefSeq" id="WP_003895596.1">
    <property type="nucleotide sequence ID" value="NZ_CP027541.1"/>
</dbReference>
<dbReference type="InterPro" id="IPR000515">
    <property type="entry name" value="MetI-like"/>
</dbReference>
<dbReference type="GO" id="GO:0055085">
    <property type="term" value="P:transmembrane transport"/>
    <property type="evidence" value="ECO:0007669"/>
    <property type="project" value="InterPro"/>
</dbReference>
<feature type="transmembrane region" description="Helical" evidence="8">
    <location>
        <begin position="440"/>
        <end position="459"/>
    </location>
</feature>
<evidence type="ECO:0000256" key="3">
    <source>
        <dbReference type="ARBA" id="ARBA00022475"/>
    </source>
</evidence>
<feature type="transmembrane region" description="Helical" evidence="8">
    <location>
        <begin position="29"/>
        <end position="52"/>
    </location>
</feature>
<feature type="transmembrane region" description="Helical" evidence="8">
    <location>
        <begin position="181"/>
        <end position="203"/>
    </location>
</feature>
<accession>A0A2U9PTM6</accession>
<dbReference type="PANTHER" id="PTHR43357:SF4">
    <property type="entry name" value="INNER MEMBRANE ABC TRANSPORTER PERMEASE PROTEIN YDCV"/>
    <property type="match status" value="1"/>
</dbReference>
<feature type="transmembrane region" description="Helical" evidence="8">
    <location>
        <begin position="527"/>
        <end position="552"/>
    </location>
</feature>
<dbReference type="EMBL" id="CP027541">
    <property type="protein sequence ID" value="AWT55088.1"/>
    <property type="molecule type" value="Genomic_DNA"/>
</dbReference>
<gene>
    <name evidence="10" type="ORF">D806_041230</name>
</gene>
<feature type="transmembrane region" description="Helical" evidence="8">
    <location>
        <begin position="236"/>
        <end position="259"/>
    </location>
</feature>
<feature type="transmembrane region" description="Helical" evidence="8">
    <location>
        <begin position="100"/>
        <end position="120"/>
    </location>
</feature>
<proteinExistence type="inferred from homology"/>
<evidence type="ECO:0000256" key="4">
    <source>
        <dbReference type="ARBA" id="ARBA00022519"/>
    </source>
</evidence>
<feature type="transmembrane region" description="Helical" evidence="8">
    <location>
        <begin position="402"/>
        <end position="424"/>
    </location>
</feature>
<feature type="domain" description="ABC transmembrane type-1" evidence="9">
    <location>
        <begin position="398"/>
        <end position="596"/>
    </location>
</feature>
<evidence type="ECO:0000256" key="8">
    <source>
        <dbReference type="RuleBase" id="RU363032"/>
    </source>
</evidence>
<protein>
    <submittedName>
        <fullName evidence="10">Iron(III)-transport system permease protein SfuB</fullName>
    </submittedName>
</protein>
<feature type="transmembrane region" description="Helical" evidence="8">
    <location>
        <begin position="572"/>
        <end position="592"/>
    </location>
</feature>
<evidence type="ECO:0000256" key="6">
    <source>
        <dbReference type="ARBA" id="ARBA00022989"/>
    </source>
</evidence>
<feature type="transmembrane region" description="Helical" evidence="8">
    <location>
        <begin position="279"/>
        <end position="300"/>
    </location>
</feature>
<dbReference type="Pfam" id="PF00528">
    <property type="entry name" value="BPD_transp_1"/>
    <property type="match status" value="2"/>
</dbReference>
<reference evidence="10 11" key="1">
    <citation type="journal article" date="2013" name="Genome Announc.">
        <title>Draft genome sequence of MKD8, a conjugal recipient Mycobacterium smegmatis strain.</title>
        <authorList>
            <person name="Gray T.A."/>
            <person name="Palumbo M.J."/>
            <person name="Derbyshire K.M."/>
        </authorList>
    </citation>
    <scope>NUCLEOTIDE SEQUENCE [LARGE SCALE GENOMIC DNA]</scope>
    <source>
        <strain evidence="10 11">MKD8</strain>
    </source>
</reference>
<sequence>MSVSTRLPDGPPRRALGYRARVALRNPTTAIGLLTLVLFGYLIAVPIVVLMIDGFRVERADEGITRKATGEPTTYYLWRVLRSPTAVDIFWTPLWNTVTIAFFSVLFALVVGGVAAWFIARSNVFGRKWFATALIVPYMLPSWTFALAWTTVFKNRTAGGQLGWMEQLGFVPGDWLAYGRLPIIVIFTMHFSPFVILLVGNALKRFDSQLEESARILGANRLAVTFTIIVPMMRPALISATTLILAKVLGEFGVAYILGLPVGFDVLATSLYRSIASDQTGVAAILVAAIVLIGLVSLWVDVHFLKEARRFVTIGGKGALNRAVDLGRWRAPATMWCAALFAVSVAVPIAVLCLSTVMKVPAEFTRDNFTLQYWIGRDLNTPAFPDGILVSPSVWSAVWNSFWIVGLASVAAGILGLLVGYVVVRSESRILSTVLRQLTFLPYLVPGIAFAVAYITLFAVPRGPIPALYGTTVILLLIYLADQMPFASRAGISAMMQLGRDAEESAQIMGAGWLRRMGTVVLPIQKGALAAGILMPFISGIKSLSLVVILAVPGGDVLTTLAIRLVDFGYTQSANGVVLIVAAVAFLGTYSIQKLLKTDLASGLEG</sequence>
<evidence type="ECO:0000313" key="10">
    <source>
        <dbReference type="EMBL" id="AWT55088.1"/>
    </source>
</evidence>